<dbReference type="PANTHER" id="PTHR23272">
    <property type="entry name" value="BED FINGER-RELATED"/>
    <property type="match status" value="1"/>
</dbReference>
<comment type="caution">
    <text evidence="2">The sequence shown here is derived from an EMBL/GenBank/DDBJ whole genome shotgun (WGS) entry which is preliminary data.</text>
</comment>
<evidence type="ECO:0000313" key="3">
    <source>
        <dbReference type="Proteomes" id="UP000684084"/>
    </source>
</evidence>
<protein>
    <recommendedName>
        <fullName evidence="1">HAT C-terminal dimerisation domain-containing protein</fullName>
    </recommendedName>
</protein>
<dbReference type="Pfam" id="PF05699">
    <property type="entry name" value="Dimer_Tnp_hAT"/>
    <property type="match status" value="1"/>
</dbReference>
<name>A0A915YWW7_9GLOM</name>
<dbReference type="EMBL" id="CAGKOT010000007">
    <property type="protein sequence ID" value="CAB5348810.1"/>
    <property type="molecule type" value="Genomic_DNA"/>
</dbReference>
<proteinExistence type="predicted"/>
<feature type="domain" description="HAT C-terminal dimerisation" evidence="1">
    <location>
        <begin position="251"/>
        <end position="304"/>
    </location>
</feature>
<dbReference type="PANTHER" id="PTHR23272:SF161">
    <property type="entry name" value="ZINC FINGER BED DOMAIN-CONTAINING PROTEIN RICESLEEPER 1-LIKE"/>
    <property type="match status" value="1"/>
</dbReference>
<dbReference type="OrthoDB" id="2449751at2759"/>
<dbReference type="AlphaFoldDB" id="A0A915YWW7"/>
<dbReference type="GO" id="GO:0046983">
    <property type="term" value="F:protein dimerization activity"/>
    <property type="evidence" value="ECO:0007669"/>
    <property type="project" value="InterPro"/>
</dbReference>
<dbReference type="Proteomes" id="UP000684084">
    <property type="component" value="Unassembled WGS sequence"/>
</dbReference>
<sequence>MKISYLAWKRLLTLRNAINILNIRLGQETDKNSIKDSKQLKEILITTEEWDLLESLVDVLEQFAEATDYLGGSTYCTYSIINPFIEQIKADLIETSSSDSLQSLPQSPLSHYSTQIINQEINDDDVFADEDLEIQNDLNLSVNQTDDLLNLVKIRLHENLCKYWNFQDPNALLASLLDPRTKNLDNIPAQVRTETIALLHDKLKELKLNYESIPSDSTSSSSSSNKYKNSIFTRFQKSKSRPKTLDNEILEYLKIDEIDWEDDPFIWWRREEKHFHYLSILARKYLPIPAASTASERMFSNARNLM</sequence>
<organism evidence="2 3">
    <name type="scientific">Rhizophagus irregularis</name>
    <dbReference type="NCBI Taxonomy" id="588596"/>
    <lineage>
        <taxon>Eukaryota</taxon>
        <taxon>Fungi</taxon>
        <taxon>Fungi incertae sedis</taxon>
        <taxon>Mucoromycota</taxon>
        <taxon>Glomeromycotina</taxon>
        <taxon>Glomeromycetes</taxon>
        <taxon>Glomerales</taxon>
        <taxon>Glomeraceae</taxon>
        <taxon>Rhizophagus</taxon>
    </lineage>
</organism>
<evidence type="ECO:0000313" key="2">
    <source>
        <dbReference type="EMBL" id="CAB5348810.1"/>
    </source>
</evidence>
<dbReference type="VEuPathDB" id="FungiDB:RhiirFUN_007872"/>
<gene>
    <name evidence="2" type="ORF">CHRIB12_LOCUS4552</name>
</gene>
<evidence type="ECO:0000259" key="1">
    <source>
        <dbReference type="Pfam" id="PF05699"/>
    </source>
</evidence>
<dbReference type="InterPro" id="IPR008906">
    <property type="entry name" value="HATC_C_dom"/>
</dbReference>
<reference evidence="2" key="1">
    <citation type="submission" date="2020-05" db="EMBL/GenBank/DDBJ databases">
        <authorList>
            <person name="Rincon C."/>
            <person name="Sanders R I."/>
            <person name="Robbins C."/>
            <person name="Chaturvedi A."/>
        </authorList>
    </citation>
    <scope>NUCLEOTIDE SEQUENCE</scope>
    <source>
        <strain evidence="2">CHB12</strain>
    </source>
</reference>
<accession>A0A915YWW7</accession>